<dbReference type="Proteomes" id="UP001611075">
    <property type="component" value="Unassembled WGS sequence"/>
</dbReference>
<reference evidence="2 3" key="1">
    <citation type="submission" date="2024-10" db="EMBL/GenBank/DDBJ databases">
        <title>The Natural Products Discovery Center: Release of the First 8490 Sequenced Strains for Exploring Actinobacteria Biosynthetic Diversity.</title>
        <authorList>
            <person name="Kalkreuter E."/>
            <person name="Kautsar S.A."/>
            <person name="Yang D."/>
            <person name="Bader C.D."/>
            <person name="Teijaro C.N."/>
            <person name="Fluegel L."/>
            <person name="Davis C.M."/>
            <person name="Simpson J.R."/>
            <person name="Lauterbach L."/>
            <person name="Steele A.D."/>
            <person name="Gui C."/>
            <person name="Meng S."/>
            <person name="Li G."/>
            <person name="Viehrig K."/>
            <person name="Ye F."/>
            <person name="Su P."/>
            <person name="Kiefer A.F."/>
            <person name="Nichols A."/>
            <person name="Cepeda A.J."/>
            <person name="Yan W."/>
            <person name="Fan B."/>
            <person name="Jiang Y."/>
            <person name="Adhikari A."/>
            <person name="Zheng C.-J."/>
            <person name="Schuster L."/>
            <person name="Cowan T.M."/>
            <person name="Smanski M.J."/>
            <person name="Chevrette M.G."/>
            <person name="De Carvalho L.P.S."/>
            <person name="Shen B."/>
        </authorList>
    </citation>
    <scope>NUCLEOTIDE SEQUENCE [LARGE SCALE GENOMIC DNA]</scope>
    <source>
        <strain evidence="2 3">NPDC021253</strain>
    </source>
</reference>
<keyword evidence="3" id="KW-1185">Reference proteome</keyword>
<evidence type="ECO:0000313" key="3">
    <source>
        <dbReference type="Proteomes" id="UP001611075"/>
    </source>
</evidence>
<gene>
    <name evidence="2" type="ORF">ACH4OY_14775</name>
</gene>
<keyword evidence="1" id="KW-0812">Transmembrane</keyword>
<sequence>MQIVSIGFLRTGTTSMKLALEELGFGPCYHLKELVNDPSRAAEWLTVAEDPASADWKRLYADYNSAVGTPTTTFWRYVIEAFPNAKVIVTVRDPNEWYDSATRTIGEALEPPLPIRLLTWRPRREPDLLDKVQRIARQHEGGQVTNREEAVAAFEGHLADVRAHVPADRLLFFRVRDGWGPLCAFLGVPEPATPFPRENDRATFRRRHRKAFTRVIARRVVGAVVVAGAVAFAVWAARRPR</sequence>
<dbReference type="GO" id="GO:0016740">
    <property type="term" value="F:transferase activity"/>
    <property type="evidence" value="ECO:0007669"/>
    <property type="project" value="UniProtKB-KW"/>
</dbReference>
<keyword evidence="2" id="KW-0808">Transferase</keyword>
<keyword evidence="1" id="KW-1133">Transmembrane helix</keyword>
<evidence type="ECO:0000313" key="2">
    <source>
        <dbReference type="EMBL" id="MFI0793934.1"/>
    </source>
</evidence>
<dbReference type="EMBL" id="JBIRPU010000008">
    <property type="protein sequence ID" value="MFI0793934.1"/>
    <property type="molecule type" value="Genomic_DNA"/>
</dbReference>
<organism evidence="2 3">
    <name type="scientific">Micromonospora rubida</name>
    <dbReference type="NCBI Taxonomy" id="2697657"/>
    <lineage>
        <taxon>Bacteria</taxon>
        <taxon>Bacillati</taxon>
        <taxon>Actinomycetota</taxon>
        <taxon>Actinomycetes</taxon>
        <taxon>Micromonosporales</taxon>
        <taxon>Micromonosporaceae</taxon>
        <taxon>Micromonospora</taxon>
    </lineage>
</organism>
<dbReference type="PANTHER" id="PTHR36978">
    <property type="entry name" value="P-LOOP CONTAINING NUCLEOTIDE TRIPHOSPHATE HYDROLASE"/>
    <property type="match status" value="1"/>
</dbReference>
<dbReference type="InterPro" id="IPR040632">
    <property type="entry name" value="Sulfotransfer_4"/>
</dbReference>
<dbReference type="PANTHER" id="PTHR36978:SF4">
    <property type="entry name" value="P-LOOP CONTAINING NUCLEOSIDE TRIPHOSPHATE HYDROLASE PROTEIN"/>
    <property type="match status" value="1"/>
</dbReference>
<accession>A0ABW7SJU0</accession>
<dbReference type="Pfam" id="PF17784">
    <property type="entry name" value="Sulfotransfer_4"/>
    <property type="match status" value="1"/>
</dbReference>
<dbReference type="SUPFAM" id="SSF52540">
    <property type="entry name" value="P-loop containing nucleoside triphosphate hydrolases"/>
    <property type="match status" value="1"/>
</dbReference>
<evidence type="ECO:0000256" key="1">
    <source>
        <dbReference type="SAM" id="Phobius"/>
    </source>
</evidence>
<dbReference type="Gene3D" id="3.40.50.300">
    <property type="entry name" value="P-loop containing nucleotide triphosphate hydrolases"/>
    <property type="match status" value="1"/>
</dbReference>
<dbReference type="InterPro" id="IPR027417">
    <property type="entry name" value="P-loop_NTPase"/>
</dbReference>
<protein>
    <submittedName>
        <fullName evidence="2">Sulfotransferase family protein</fullName>
        <ecNumber evidence="2">2.8.2.-</ecNumber>
    </submittedName>
</protein>
<proteinExistence type="predicted"/>
<keyword evidence="1" id="KW-0472">Membrane</keyword>
<name>A0ABW7SJU0_9ACTN</name>
<feature type="transmembrane region" description="Helical" evidence="1">
    <location>
        <begin position="216"/>
        <end position="237"/>
    </location>
</feature>
<comment type="caution">
    <text evidence="2">The sequence shown here is derived from an EMBL/GenBank/DDBJ whole genome shotgun (WGS) entry which is preliminary data.</text>
</comment>
<dbReference type="RefSeq" id="WP_396679797.1">
    <property type="nucleotide sequence ID" value="NZ_JBIRPU010000008.1"/>
</dbReference>
<dbReference type="EC" id="2.8.2.-" evidence="2"/>